<feature type="compositionally biased region" description="Low complexity" evidence="1">
    <location>
        <begin position="91"/>
        <end position="109"/>
    </location>
</feature>
<sequence length="157" mass="16479">MGDPAIWRIDREAQDALREQRSQQDAAQQRQQTGRPPADAGTPHGHRPPSQLRSIDAADGDPAYQEPQGRGRGGGDGSAQKPTEPKAAEQAHAGHAGNIGHAGHAGHAAEPPRPSSHESTQHRTDFHGIVSGPIPRDSPGSHDHRPGTDSGTGGQRP</sequence>
<feature type="region of interest" description="Disordered" evidence="1">
    <location>
        <begin position="1"/>
        <end position="157"/>
    </location>
</feature>
<proteinExistence type="predicted"/>
<feature type="compositionally biased region" description="Basic and acidic residues" evidence="1">
    <location>
        <begin position="115"/>
        <end position="126"/>
    </location>
</feature>
<dbReference type="AlphaFoldDB" id="A0A7Y6M239"/>
<dbReference type="Proteomes" id="UP000586042">
    <property type="component" value="Unassembled WGS sequence"/>
</dbReference>
<comment type="caution">
    <text evidence="2">The sequence shown here is derived from an EMBL/GenBank/DDBJ whole genome shotgun (WGS) entry which is preliminary data.</text>
</comment>
<evidence type="ECO:0000313" key="3">
    <source>
        <dbReference type="Proteomes" id="UP000586042"/>
    </source>
</evidence>
<name>A0A7Y6M239_9ACTN</name>
<dbReference type="RefSeq" id="WP_175588479.1">
    <property type="nucleotide sequence ID" value="NZ_JABWGN010000002.1"/>
</dbReference>
<protein>
    <submittedName>
        <fullName evidence="2">Uncharacterized protein</fullName>
    </submittedName>
</protein>
<feature type="compositionally biased region" description="Basic and acidic residues" evidence="1">
    <location>
        <begin position="8"/>
        <end position="22"/>
    </location>
</feature>
<evidence type="ECO:0000256" key="1">
    <source>
        <dbReference type="SAM" id="MobiDB-lite"/>
    </source>
</evidence>
<gene>
    <name evidence="2" type="ORF">HTZ77_06480</name>
</gene>
<evidence type="ECO:0000313" key="2">
    <source>
        <dbReference type="EMBL" id="NUW31066.1"/>
    </source>
</evidence>
<feature type="compositionally biased region" description="Low complexity" evidence="1">
    <location>
        <begin position="23"/>
        <end position="32"/>
    </location>
</feature>
<dbReference type="EMBL" id="JABWGN010000002">
    <property type="protein sequence ID" value="NUW31066.1"/>
    <property type="molecule type" value="Genomic_DNA"/>
</dbReference>
<keyword evidence="3" id="KW-1185">Reference proteome</keyword>
<reference evidence="2 3" key="1">
    <citation type="submission" date="2020-06" db="EMBL/GenBank/DDBJ databases">
        <title>Nonomuraea sp. SMC257, a novel actinomycete isolated from soil.</title>
        <authorList>
            <person name="Chanama M."/>
        </authorList>
    </citation>
    <scope>NUCLEOTIDE SEQUENCE [LARGE SCALE GENOMIC DNA]</scope>
    <source>
        <strain evidence="2 3">SMC257</strain>
    </source>
</reference>
<accession>A0A7Y6M239</accession>
<organism evidence="2 3">
    <name type="scientific">Nonomuraea montanisoli</name>
    <dbReference type="NCBI Taxonomy" id="2741721"/>
    <lineage>
        <taxon>Bacteria</taxon>
        <taxon>Bacillati</taxon>
        <taxon>Actinomycetota</taxon>
        <taxon>Actinomycetes</taxon>
        <taxon>Streptosporangiales</taxon>
        <taxon>Streptosporangiaceae</taxon>
        <taxon>Nonomuraea</taxon>
    </lineage>
</organism>